<dbReference type="SUPFAM" id="SSF46689">
    <property type="entry name" value="Homeodomain-like"/>
    <property type="match status" value="1"/>
</dbReference>
<name>A0AAW6Y7Z3_NEISU</name>
<dbReference type="InterPro" id="IPR009057">
    <property type="entry name" value="Homeodomain-like_sf"/>
</dbReference>
<dbReference type="Gene3D" id="1.10.10.10">
    <property type="entry name" value="Winged helix-like DNA-binding domain superfamily/Winged helix DNA-binding domain"/>
    <property type="match status" value="1"/>
</dbReference>
<accession>A0AAW6Y7Z3</accession>
<feature type="non-terminal residue" evidence="3">
    <location>
        <position position="1"/>
    </location>
</feature>
<evidence type="ECO:0000313" key="3">
    <source>
        <dbReference type="EMBL" id="MDK7243554.1"/>
    </source>
</evidence>
<evidence type="ECO:0000313" key="4">
    <source>
        <dbReference type="Proteomes" id="UP001236303"/>
    </source>
</evidence>
<gene>
    <name evidence="3" type="ORF">QP451_11115</name>
</gene>
<protein>
    <submittedName>
        <fullName evidence="3">Helix-turn-helix domain-containing protein</fullName>
    </submittedName>
</protein>
<dbReference type="Proteomes" id="UP001236303">
    <property type="component" value="Unassembled WGS sequence"/>
</dbReference>
<proteinExistence type="predicted"/>
<evidence type="ECO:0000256" key="1">
    <source>
        <dbReference type="SAM" id="MobiDB-lite"/>
    </source>
</evidence>
<evidence type="ECO:0000259" key="2">
    <source>
        <dbReference type="Pfam" id="PF13518"/>
    </source>
</evidence>
<reference evidence="3" key="1">
    <citation type="submission" date="2023-05" db="EMBL/GenBank/DDBJ databases">
        <title>Cataloging the Phylogenetic Diversity of Human Bladder Bacteria.</title>
        <authorList>
            <person name="Du J."/>
        </authorList>
    </citation>
    <scope>NUCLEOTIDE SEQUENCE</scope>
    <source>
        <strain evidence="3">UMB1050</strain>
    </source>
</reference>
<dbReference type="InterPro" id="IPR055247">
    <property type="entry name" value="InsJ-like_HTH"/>
</dbReference>
<organism evidence="3 4">
    <name type="scientific">Neisseria subflava</name>
    <dbReference type="NCBI Taxonomy" id="28449"/>
    <lineage>
        <taxon>Bacteria</taxon>
        <taxon>Pseudomonadati</taxon>
        <taxon>Pseudomonadota</taxon>
        <taxon>Betaproteobacteria</taxon>
        <taxon>Neisseriales</taxon>
        <taxon>Neisseriaceae</taxon>
        <taxon>Neisseria</taxon>
    </lineage>
</organism>
<comment type="caution">
    <text evidence="3">The sequence shown here is derived from an EMBL/GenBank/DDBJ whole genome shotgun (WGS) entry which is preliminary data.</text>
</comment>
<dbReference type="Pfam" id="PF13518">
    <property type="entry name" value="HTH_28"/>
    <property type="match status" value="1"/>
</dbReference>
<feature type="domain" description="Insertion element IS150 protein InsJ-like helix-turn-helix" evidence="2">
    <location>
        <begin position="1"/>
        <end position="30"/>
    </location>
</feature>
<dbReference type="EMBL" id="JASOPA010000031">
    <property type="protein sequence ID" value="MDK7243554.1"/>
    <property type="molecule type" value="Genomic_DNA"/>
</dbReference>
<dbReference type="AlphaFoldDB" id="A0AAW6Y7Z3"/>
<feature type="region of interest" description="Disordered" evidence="1">
    <location>
        <begin position="27"/>
        <end position="46"/>
    </location>
</feature>
<sequence length="92" mass="10737">TADHYGISRTHLRRWIRAYQEGGIGALEHPQSKTMPQHRKNPFIADKPDHEKTQAELIEELCYMRAEVAYLKELKALSQKRTEKDKAKPSKH</sequence>
<dbReference type="InterPro" id="IPR036388">
    <property type="entry name" value="WH-like_DNA-bd_sf"/>
</dbReference>
<dbReference type="RefSeq" id="WP_285071565.1">
    <property type="nucleotide sequence ID" value="NZ_JASOPA010000031.1"/>
</dbReference>